<evidence type="ECO:0000256" key="2">
    <source>
        <dbReference type="ARBA" id="ARBA00011881"/>
    </source>
</evidence>
<dbReference type="SUPFAM" id="SSF48113">
    <property type="entry name" value="Heme-dependent peroxidases"/>
    <property type="match status" value="1"/>
</dbReference>
<reference evidence="12 13" key="1">
    <citation type="submission" date="2015-06" db="EMBL/GenBank/DDBJ databases">
        <title>Talaromyces atroroseus IBT 11181 draft genome.</title>
        <authorList>
            <person name="Rasmussen K.B."/>
            <person name="Rasmussen S."/>
            <person name="Petersen B."/>
            <person name="Sicheritz-Ponten T."/>
            <person name="Mortensen U.H."/>
            <person name="Thrane U."/>
        </authorList>
    </citation>
    <scope>NUCLEOTIDE SEQUENCE [LARGE SCALE GENOMIC DNA]</scope>
    <source>
        <strain evidence="12 13">IBT 11181</strain>
    </source>
</reference>
<sequence length="1129" mass="127779">MRRFSTAFKKKEDTKSKTNGQSNGKVNEKRQSKPIPTYTPPEPEDHSKARNEVTAIFEKYAQVIHASRRPLPTQSGDGTYLEHGHDHSTSLFQDLRSLGFKDYGTLMDVIKNKASSEYTDDKTMLMERIIQLVSGLPSNSKSRTELTNAFLDELWESLPHPPLSFVGPKFEYRSADGSWNNPTIPWLGAANTEYARSIAPLTIQPSGLPDAGVVFDSIMAREKFTPHPNKVSSVFFAWASLIIHDIFQTDYRNPHISQTSAYLDLSILYGDNQDDQNQIRTFKDGKLKPDSFSEPRLQAFPAMCNVLMVMLNRFHNNVVEQLALVNENGRFNKPRPGLSPEQTELAWKKYDEDLFQTGRLTNQRSITCGLYINITLYDYLRTIVNLNRTNSTWCLDPRARMQGTHVTPSGLGNQCSVEFNLAYRWHSATSYNDEKWTEDVYKEIFGKPAEEVSMVELLMGLHKYEQSIDKDPSKRTFAGLERQADGKFKDDDLVKIMTNAVEDVAGSFGARNVPKVMRSIEILGIEQARKWNIGSLNEFRKFFDLKPYETFEEINSDPYVADQLRHLYEHPDYVELYPGIVAEEAKAPMAPGVGIAPTYTISRAVLSDAVALVRGDRFYTTDQTPRNLTNWGWQESGHDLNINQGCVFYKLAFRAFPDHFKSDSIYAHYPMTIPEENKVIMKDLGRLADYSWDRPTFNAPRVELKTYQAAKSVLEDSRNFRVTWGDASAWVFGEKTGFDYMLSGDTPFHSQQRELLEGALYQDGWQSRLKEFFEEITLQLLHDKSYTLAGNRQVDITRDVGNLAAVHFAAHVFGLPLKTKGNPRGIFTEHELYMSNAVIFQAIFFDYDLMRSYPLRQAARAVAKKLGDIVEINVKSLGSNGIISHFIDGLRKQDNPLSEYGSNMVKKLLAHGLTPHEVTWTQILPAVVSMVPKLGQVFTQVLDFYISAEGKVHLPEINRLAKLNTPESDETLSRYVLEAIRLNGTYGAYREAQRDVTVNDGGDEVRVHKGSKVFVSFVSASRDPAVFPEPEKVLLDRPLDSYVHFGIGPHSCLGQDASRIALTSMLRVVGALDNLRPARGAQGVLKKIPRAGGYYMYMREDGGSYTPFPATFKVEYDSELPALKGRGTW</sequence>
<organism evidence="12 13">
    <name type="scientific">Talaromyces atroroseus</name>
    <dbReference type="NCBI Taxonomy" id="1441469"/>
    <lineage>
        <taxon>Eukaryota</taxon>
        <taxon>Fungi</taxon>
        <taxon>Dikarya</taxon>
        <taxon>Ascomycota</taxon>
        <taxon>Pezizomycotina</taxon>
        <taxon>Eurotiomycetes</taxon>
        <taxon>Eurotiomycetidae</taxon>
        <taxon>Eurotiales</taxon>
        <taxon>Trichocomaceae</taxon>
        <taxon>Talaromyces</taxon>
        <taxon>Talaromyces sect. Trachyspermi</taxon>
    </lineage>
</organism>
<dbReference type="InterPro" id="IPR019791">
    <property type="entry name" value="Haem_peroxidase_animal"/>
</dbReference>
<dbReference type="GO" id="GO:0004601">
    <property type="term" value="F:peroxidase activity"/>
    <property type="evidence" value="ECO:0007669"/>
    <property type="project" value="UniProtKB-KW"/>
</dbReference>
<accession>A0A225ATB1</accession>
<evidence type="ECO:0000256" key="7">
    <source>
        <dbReference type="ARBA" id="ARBA00023002"/>
    </source>
</evidence>
<dbReference type="RefSeq" id="XP_020121715.1">
    <property type="nucleotide sequence ID" value="XM_020266300.1"/>
</dbReference>
<evidence type="ECO:0000313" key="12">
    <source>
        <dbReference type="EMBL" id="OKL61594.1"/>
    </source>
</evidence>
<evidence type="ECO:0000256" key="1">
    <source>
        <dbReference type="ARBA" id="ARBA00000699"/>
    </source>
</evidence>
<dbReference type="EC" id="1.13.11.60" evidence="3"/>
<evidence type="ECO:0000256" key="10">
    <source>
        <dbReference type="PIRSR" id="PIRSR619791-2"/>
    </source>
</evidence>
<dbReference type="Proteomes" id="UP000214365">
    <property type="component" value="Unassembled WGS sequence"/>
</dbReference>
<dbReference type="InterPro" id="IPR017972">
    <property type="entry name" value="Cyt_P450_CS"/>
</dbReference>
<dbReference type="InterPro" id="IPR037120">
    <property type="entry name" value="Haem_peroxidase_sf_animal"/>
</dbReference>
<keyword evidence="8 10" id="KW-0408">Iron</keyword>
<dbReference type="GO" id="GO:0016705">
    <property type="term" value="F:oxidoreductase activity, acting on paired donors, with incorporation or reduction of molecular oxygen"/>
    <property type="evidence" value="ECO:0007669"/>
    <property type="project" value="InterPro"/>
</dbReference>
<dbReference type="OrthoDB" id="823504at2759"/>
<name>A0A225ATB1_TALAT</name>
<dbReference type="CDD" id="cd20612">
    <property type="entry name" value="CYP_LDS-like_C"/>
    <property type="match status" value="1"/>
</dbReference>
<gene>
    <name evidence="12" type="ORF">UA08_03163</name>
</gene>
<keyword evidence="7" id="KW-0560">Oxidoreductase</keyword>
<dbReference type="PANTHER" id="PTHR11903">
    <property type="entry name" value="PROSTAGLANDIN G/H SYNTHASE"/>
    <property type="match status" value="1"/>
</dbReference>
<dbReference type="Pfam" id="PF03098">
    <property type="entry name" value="An_peroxidase"/>
    <property type="match status" value="2"/>
</dbReference>
<comment type="subunit">
    <text evidence="2">Homotetramer.</text>
</comment>
<comment type="caution">
    <text evidence="12">The sequence shown here is derived from an EMBL/GenBank/DDBJ whole genome shotgun (WGS) entry which is preliminary data.</text>
</comment>
<keyword evidence="6" id="KW-0223">Dioxygenase</keyword>
<evidence type="ECO:0000313" key="13">
    <source>
        <dbReference type="Proteomes" id="UP000214365"/>
    </source>
</evidence>
<protein>
    <recommendedName>
        <fullName evidence="3">linoleate 8R-lipoxygenase</fullName>
        <ecNumber evidence="3">1.13.11.60</ecNumber>
    </recommendedName>
</protein>
<comment type="catalytic activity">
    <reaction evidence="1">
        <text>(9Z,12Z)-octadecadienoate + O2 = (8R,9Z,12Z)-8-hydroperoxyoctadeca-9,12-dienoate</text>
        <dbReference type="Rhea" id="RHEA:25395"/>
        <dbReference type="ChEBI" id="CHEBI:15379"/>
        <dbReference type="ChEBI" id="CHEBI:30245"/>
        <dbReference type="ChEBI" id="CHEBI:58659"/>
        <dbReference type="EC" id="1.13.11.60"/>
    </reaction>
</comment>
<proteinExistence type="predicted"/>
<dbReference type="AlphaFoldDB" id="A0A225ATB1"/>
<evidence type="ECO:0000256" key="6">
    <source>
        <dbReference type="ARBA" id="ARBA00022964"/>
    </source>
</evidence>
<dbReference type="CDD" id="cd09817">
    <property type="entry name" value="linoleate_diol_synthase_like"/>
    <property type="match status" value="1"/>
</dbReference>
<dbReference type="GO" id="GO:0004497">
    <property type="term" value="F:monooxygenase activity"/>
    <property type="evidence" value="ECO:0007669"/>
    <property type="project" value="InterPro"/>
</dbReference>
<dbReference type="InterPro" id="IPR050783">
    <property type="entry name" value="Oxylipin_biosynth_metab"/>
</dbReference>
<keyword evidence="5 10" id="KW-0479">Metal-binding</keyword>
<dbReference type="PROSITE" id="PS50292">
    <property type="entry name" value="PEROXIDASE_3"/>
    <property type="match status" value="1"/>
</dbReference>
<keyword evidence="10" id="KW-0349">Heme</keyword>
<dbReference type="GO" id="GO:0016853">
    <property type="term" value="F:isomerase activity"/>
    <property type="evidence" value="ECO:0007669"/>
    <property type="project" value="UniProtKB-KW"/>
</dbReference>
<evidence type="ECO:0000256" key="11">
    <source>
        <dbReference type="SAM" id="MobiDB-lite"/>
    </source>
</evidence>
<keyword evidence="4" id="KW-0575">Peroxidase</keyword>
<dbReference type="PANTHER" id="PTHR11903:SF13">
    <property type="entry name" value="LINOLEATE 10R-LIPOXYGENASE"/>
    <property type="match status" value="1"/>
</dbReference>
<dbReference type="GeneID" id="31002918"/>
<dbReference type="GO" id="GO:0006631">
    <property type="term" value="P:fatty acid metabolic process"/>
    <property type="evidence" value="ECO:0007669"/>
    <property type="project" value="UniProtKB-ARBA"/>
</dbReference>
<dbReference type="InterPro" id="IPR001128">
    <property type="entry name" value="Cyt_P450"/>
</dbReference>
<dbReference type="FunFam" id="1.10.640.10:FF:000005">
    <property type="entry name" value="Fatty acid oxygenase"/>
    <property type="match status" value="1"/>
</dbReference>
<dbReference type="GO" id="GO:0052878">
    <property type="term" value="F:linoleate 8R-lipoxygenase activity"/>
    <property type="evidence" value="ECO:0007669"/>
    <property type="project" value="UniProtKB-EC"/>
</dbReference>
<evidence type="ECO:0000256" key="8">
    <source>
        <dbReference type="ARBA" id="ARBA00023004"/>
    </source>
</evidence>
<dbReference type="InterPro" id="IPR036396">
    <property type="entry name" value="Cyt_P450_sf"/>
</dbReference>
<keyword evidence="13" id="KW-1185">Reference proteome</keyword>
<dbReference type="STRING" id="1441469.A0A225ATB1"/>
<evidence type="ECO:0000256" key="9">
    <source>
        <dbReference type="ARBA" id="ARBA00023235"/>
    </source>
</evidence>
<dbReference type="InterPro" id="IPR010255">
    <property type="entry name" value="Haem_peroxidase_sf"/>
</dbReference>
<dbReference type="EMBL" id="LFMY01000004">
    <property type="protein sequence ID" value="OKL61594.1"/>
    <property type="molecule type" value="Genomic_DNA"/>
</dbReference>
<dbReference type="SUPFAM" id="SSF48264">
    <property type="entry name" value="Cytochrome P450"/>
    <property type="match status" value="1"/>
</dbReference>
<dbReference type="Gene3D" id="1.10.630.10">
    <property type="entry name" value="Cytochrome P450"/>
    <property type="match status" value="1"/>
</dbReference>
<dbReference type="GO" id="GO:0006979">
    <property type="term" value="P:response to oxidative stress"/>
    <property type="evidence" value="ECO:0007669"/>
    <property type="project" value="InterPro"/>
</dbReference>
<evidence type="ECO:0000256" key="5">
    <source>
        <dbReference type="ARBA" id="ARBA00022723"/>
    </source>
</evidence>
<dbReference type="PROSITE" id="PS00086">
    <property type="entry name" value="CYTOCHROME_P450"/>
    <property type="match status" value="1"/>
</dbReference>
<feature type="region of interest" description="Disordered" evidence="11">
    <location>
        <begin position="1"/>
        <end position="48"/>
    </location>
</feature>
<dbReference type="Gene3D" id="1.10.640.10">
    <property type="entry name" value="Haem peroxidase domain superfamily, animal type"/>
    <property type="match status" value="1"/>
</dbReference>
<evidence type="ECO:0000256" key="3">
    <source>
        <dbReference type="ARBA" id="ARBA00013239"/>
    </source>
</evidence>
<evidence type="ECO:0000256" key="4">
    <source>
        <dbReference type="ARBA" id="ARBA00022559"/>
    </source>
</evidence>
<dbReference type="GO" id="GO:0005506">
    <property type="term" value="F:iron ion binding"/>
    <property type="evidence" value="ECO:0007669"/>
    <property type="project" value="InterPro"/>
</dbReference>
<keyword evidence="9" id="KW-0413">Isomerase</keyword>
<dbReference type="GO" id="GO:0020037">
    <property type="term" value="F:heme binding"/>
    <property type="evidence" value="ECO:0007669"/>
    <property type="project" value="InterPro"/>
</dbReference>
<dbReference type="InterPro" id="IPR034812">
    <property type="entry name" value="Ppo-like_N"/>
</dbReference>
<dbReference type="Pfam" id="PF00067">
    <property type="entry name" value="p450"/>
    <property type="match status" value="1"/>
</dbReference>
<feature type="binding site" description="axial binding residue" evidence="10">
    <location>
        <position position="426"/>
    </location>
    <ligand>
        <name>heme b</name>
        <dbReference type="ChEBI" id="CHEBI:60344"/>
    </ligand>
    <ligandPart>
        <name>Fe</name>
        <dbReference type="ChEBI" id="CHEBI:18248"/>
    </ligandPart>
</feature>